<dbReference type="GO" id="GO:0005524">
    <property type="term" value="F:ATP binding"/>
    <property type="evidence" value="ECO:0007669"/>
    <property type="project" value="UniProtKB-KW"/>
</dbReference>
<name>A0A7W2A8N9_9BACL</name>
<keyword evidence="4 10" id="KW-0808">Transferase</keyword>
<evidence type="ECO:0000256" key="7">
    <source>
        <dbReference type="ARBA" id="ARBA00022840"/>
    </source>
</evidence>
<dbReference type="GO" id="GO:0003848">
    <property type="term" value="F:2-amino-4-hydroxy-6-hydroxymethyldihydropteridine diphosphokinase activity"/>
    <property type="evidence" value="ECO:0007669"/>
    <property type="project" value="UniProtKB-EC"/>
</dbReference>
<dbReference type="NCBIfam" id="TIGR01498">
    <property type="entry name" value="folK"/>
    <property type="match status" value="1"/>
</dbReference>
<dbReference type="InterPro" id="IPR000550">
    <property type="entry name" value="Hppk"/>
</dbReference>
<dbReference type="SUPFAM" id="SSF55083">
    <property type="entry name" value="6-hydroxymethyl-7,8-dihydropterin pyrophosphokinase, HPPK"/>
    <property type="match status" value="1"/>
</dbReference>
<dbReference type="RefSeq" id="WP_181753718.1">
    <property type="nucleotide sequence ID" value="NZ_JACEIQ010000019.1"/>
</dbReference>
<keyword evidence="7" id="KW-0067">ATP-binding</keyword>
<keyword evidence="8" id="KW-0289">Folate biosynthesis</keyword>
<dbReference type="CDD" id="cd00483">
    <property type="entry name" value="HPPK"/>
    <property type="match status" value="1"/>
</dbReference>
<dbReference type="AlphaFoldDB" id="A0A7W2A8N9"/>
<dbReference type="EC" id="2.7.6.3" evidence="3"/>
<dbReference type="GO" id="GO:0016301">
    <property type="term" value="F:kinase activity"/>
    <property type="evidence" value="ECO:0007669"/>
    <property type="project" value="UniProtKB-KW"/>
</dbReference>
<dbReference type="Pfam" id="PF01288">
    <property type="entry name" value="HPPK"/>
    <property type="match status" value="1"/>
</dbReference>
<comment type="catalytic activity">
    <reaction evidence="1">
        <text>6-hydroxymethyl-7,8-dihydropterin + ATP = (7,8-dihydropterin-6-yl)methyl diphosphate + AMP + H(+)</text>
        <dbReference type="Rhea" id="RHEA:11412"/>
        <dbReference type="ChEBI" id="CHEBI:15378"/>
        <dbReference type="ChEBI" id="CHEBI:30616"/>
        <dbReference type="ChEBI" id="CHEBI:44841"/>
        <dbReference type="ChEBI" id="CHEBI:72950"/>
        <dbReference type="ChEBI" id="CHEBI:456215"/>
        <dbReference type="EC" id="2.7.6.3"/>
    </reaction>
</comment>
<dbReference type="InterPro" id="IPR035907">
    <property type="entry name" value="Hppk_sf"/>
</dbReference>
<evidence type="ECO:0000256" key="6">
    <source>
        <dbReference type="ARBA" id="ARBA00022777"/>
    </source>
</evidence>
<gene>
    <name evidence="10" type="primary">folK</name>
    <name evidence="10" type="ORF">H1191_16005</name>
</gene>
<comment type="pathway">
    <text evidence="2">Cofactor biosynthesis; tetrahydrofolate biosynthesis; 2-amino-4-hydroxy-6-hydroxymethyl-7,8-dihydropteridine diphosphate from 7,8-dihydroneopterin triphosphate: step 4/4.</text>
</comment>
<dbReference type="Gene3D" id="3.30.70.560">
    <property type="entry name" value="7,8-Dihydro-6-hydroxymethylpterin-pyrophosphokinase HPPK"/>
    <property type="match status" value="1"/>
</dbReference>
<evidence type="ECO:0000259" key="9">
    <source>
        <dbReference type="PROSITE" id="PS00794"/>
    </source>
</evidence>
<keyword evidence="11" id="KW-1185">Reference proteome</keyword>
<keyword evidence="5" id="KW-0547">Nucleotide-binding</keyword>
<organism evidence="10 11">
    <name type="scientific">Paenactinomyces guangxiensis</name>
    <dbReference type="NCBI Taxonomy" id="1490290"/>
    <lineage>
        <taxon>Bacteria</taxon>
        <taxon>Bacillati</taxon>
        <taxon>Bacillota</taxon>
        <taxon>Bacilli</taxon>
        <taxon>Bacillales</taxon>
        <taxon>Thermoactinomycetaceae</taxon>
        <taxon>Paenactinomyces</taxon>
    </lineage>
</organism>
<evidence type="ECO:0000256" key="8">
    <source>
        <dbReference type="ARBA" id="ARBA00022909"/>
    </source>
</evidence>
<evidence type="ECO:0000313" key="10">
    <source>
        <dbReference type="EMBL" id="MBA4495796.1"/>
    </source>
</evidence>
<dbReference type="UniPathway" id="UPA00077">
    <property type="reaction ID" value="UER00155"/>
</dbReference>
<dbReference type="PROSITE" id="PS00794">
    <property type="entry name" value="HPPK"/>
    <property type="match status" value="1"/>
</dbReference>
<evidence type="ECO:0000256" key="1">
    <source>
        <dbReference type="ARBA" id="ARBA00000198"/>
    </source>
</evidence>
<evidence type="ECO:0000313" key="11">
    <source>
        <dbReference type="Proteomes" id="UP000535491"/>
    </source>
</evidence>
<reference evidence="10 11" key="1">
    <citation type="submission" date="2020-07" db="EMBL/GenBank/DDBJ databases">
        <authorList>
            <person name="Feng H."/>
        </authorList>
    </citation>
    <scope>NUCLEOTIDE SEQUENCE [LARGE SCALE GENOMIC DNA]</scope>
    <source>
        <strain evidence="11">s-10</strain>
    </source>
</reference>
<keyword evidence="6 10" id="KW-0418">Kinase</keyword>
<dbReference type="PANTHER" id="PTHR43071:SF1">
    <property type="entry name" value="2-AMINO-4-HYDROXY-6-HYDROXYMETHYLDIHYDROPTERIDINE PYROPHOSPHOKINASE"/>
    <property type="match status" value="1"/>
</dbReference>
<dbReference type="EMBL" id="JACEIQ010000019">
    <property type="protein sequence ID" value="MBA4495796.1"/>
    <property type="molecule type" value="Genomic_DNA"/>
</dbReference>
<comment type="caution">
    <text evidence="10">The sequence shown here is derived from an EMBL/GenBank/DDBJ whole genome shotgun (WGS) entry which is preliminary data.</text>
</comment>
<evidence type="ECO:0000256" key="4">
    <source>
        <dbReference type="ARBA" id="ARBA00022679"/>
    </source>
</evidence>
<evidence type="ECO:0000256" key="3">
    <source>
        <dbReference type="ARBA" id="ARBA00013253"/>
    </source>
</evidence>
<dbReference type="PANTHER" id="PTHR43071">
    <property type="entry name" value="2-AMINO-4-HYDROXY-6-HYDROXYMETHYLDIHYDROPTERIDINE PYROPHOSPHOKINASE"/>
    <property type="match status" value="1"/>
</dbReference>
<feature type="domain" description="7,8-dihydro-6-hydroxymethylpterin-pyrophosphokinase" evidence="9">
    <location>
        <begin position="88"/>
        <end position="99"/>
    </location>
</feature>
<dbReference type="GO" id="GO:0046654">
    <property type="term" value="P:tetrahydrofolate biosynthetic process"/>
    <property type="evidence" value="ECO:0007669"/>
    <property type="project" value="UniProtKB-UniPathway"/>
</dbReference>
<evidence type="ECO:0000256" key="5">
    <source>
        <dbReference type="ARBA" id="ARBA00022741"/>
    </source>
</evidence>
<dbReference type="GO" id="GO:0046656">
    <property type="term" value="P:folic acid biosynthetic process"/>
    <property type="evidence" value="ECO:0007669"/>
    <property type="project" value="UniProtKB-KW"/>
</dbReference>
<sequence>MVTAYLGLGANLGDRLKQLRQAVEMLHHTAGISVIRISTVYETAPVGYLNQPPFYNLVIEVHTTLSPIALLATVNQVEKKLHRVREVRWGPRTIDIDILLYENRVIKQEDLQIPHPRMKERAFVLIPLRELAPHIEIPGSDQTLVDLIRQLPPDQEIRPLQVDWNMAGLSSTPNR</sequence>
<protein>
    <recommendedName>
        <fullName evidence="3">2-amino-4-hydroxy-6-hydroxymethyldihydropteridine diphosphokinase</fullName>
        <ecNumber evidence="3">2.7.6.3</ecNumber>
    </recommendedName>
</protein>
<accession>A0A7W2A8N9</accession>
<evidence type="ECO:0000256" key="2">
    <source>
        <dbReference type="ARBA" id="ARBA00005051"/>
    </source>
</evidence>
<proteinExistence type="predicted"/>
<dbReference type="Proteomes" id="UP000535491">
    <property type="component" value="Unassembled WGS sequence"/>
</dbReference>